<dbReference type="InterPro" id="IPR020915">
    <property type="entry name" value="UPF0311"/>
</dbReference>
<evidence type="ECO:0000313" key="1">
    <source>
        <dbReference type="EMBL" id="PVH98237.1"/>
    </source>
</evidence>
<dbReference type="PANTHER" id="PTHR37315:SF1">
    <property type="entry name" value="UPF0311 PROTEIN BLR7842"/>
    <property type="match status" value="1"/>
</dbReference>
<dbReference type="OrthoDB" id="2544694at2759"/>
<reference evidence="1 2" key="1">
    <citation type="journal article" date="2018" name="Sci. Rep.">
        <title>Comparative genomics provides insights into the lifestyle and reveals functional heterogeneity of dark septate endophytic fungi.</title>
        <authorList>
            <person name="Knapp D.G."/>
            <person name="Nemeth J.B."/>
            <person name="Barry K."/>
            <person name="Hainaut M."/>
            <person name="Henrissat B."/>
            <person name="Johnson J."/>
            <person name="Kuo A."/>
            <person name="Lim J.H.P."/>
            <person name="Lipzen A."/>
            <person name="Nolan M."/>
            <person name="Ohm R.A."/>
            <person name="Tamas L."/>
            <person name="Grigoriev I.V."/>
            <person name="Spatafora J.W."/>
            <person name="Nagy L.G."/>
            <person name="Kovacs G.M."/>
        </authorList>
    </citation>
    <scope>NUCLEOTIDE SEQUENCE [LARGE SCALE GENOMIC DNA]</scope>
    <source>
        <strain evidence="1 2">DSE2036</strain>
    </source>
</reference>
<proteinExistence type="predicted"/>
<dbReference type="Proteomes" id="UP000244855">
    <property type="component" value="Unassembled WGS sequence"/>
</dbReference>
<dbReference type="PANTHER" id="PTHR37315">
    <property type="entry name" value="UPF0311 PROTEIN BLR7842"/>
    <property type="match status" value="1"/>
</dbReference>
<keyword evidence="2" id="KW-1185">Reference proteome</keyword>
<dbReference type="EMBL" id="KZ805418">
    <property type="protein sequence ID" value="PVH98237.1"/>
    <property type="molecule type" value="Genomic_DNA"/>
</dbReference>
<dbReference type="AlphaFoldDB" id="A0A2V1DJ82"/>
<evidence type="ECO:0000313" key="2">
    <source>
        <dbReference type="Proteomes" id="UP000244855"/>
    </source>
</evidence>
<gene>
    <name evidence="1" type="ORF">DM02DRAFT_470821</name>
</gene>
<accession>A0A2V1DJ82</accession>
<dbReference type="Gene3D" id="2.40.160.20">
    <property type="match status" value="1"/>
</dbReference>
<feature type="non-terminal residue" evidence="1">
    <location>
        <position position="94"/>
    </location>
</feature>
<name>A0A2V1DJ82_9PLEO</name>
<sequence>LKHDFTLHVDLSPPLYFGKTVGGERRFIPITGGYFEAPRVKGNILPGGGDWNLVREDVVVHVLAKYTIQAEDGTLINVHNEGYGRVSHKTMEGV</sequence>
<feature type="non-terminal residue" evidence="1">
    <location>
        <position position="1"/>
    </location>
</feature>
<protein>
    <submittedName>
        <fullName evidence="1">Uncharacterized protein</fullName>
    </submittedName>
</protein>
<dbReference type="Pfam" id="PF11578">
    <property type="entry name" value="DUF3237"/>
    <property type="match status" value="1"/>
</dbReference>
<organism evidence="1 2">
    <name type="scientific">Periconia macrospinosa</name>
    <dbReference type="NCBI Taxonomy" id="97972"/>
    <lineage>
        <taxon>Eukaryota</taxon>
        <taxon>Fungi</taxon>
        <taxon>Dikarya</taxon>
        <taxon>Ascomycota</taxon>
        <taxon>Pezizomycotina</taxon>
        <taxon>Dothideomycetes</taxon>
        <taxon>Pleosporomycetidae</taxon>
        <taxon>Pleosporales</taxon>
        <taxon>Massarineae</taxon>
        <taxon>Periconiaceae</taxon>
        <taxon>Periconia</taxon>
    </lineage>
</organism>
<dbReference type="STRING" id="97972.A0A2V1DJ82"/>